<protein>
    <submittedName>
        <fullName evidence="2">Uncharacterized protein</fullName>
    </submittedName>
</protein>
<keyword evidence="3" id="KW-1185">Reference proteome</keyword>
<dbReference type="Proteomes" id="UP000569951">
    <property type="component" value="Unassembled WGS sequence"/>
</dbReference>
<accession>A0A841HWT0</accession>
<evidence type="ECO:0000313" key="2">
    <source>
        <dbReference type="EMBL" id="MBB6096660.1"/>
    </source>
</evidence>
<organism evidence="2 3">
    <name type="scientific">Deinobacterium chartae</name>
    <dbReference type="NCBI Taxonomy" id="521158"/>
    <lineage>
        <taxon>Bacteria</taxon>
        <taxon>Thermotogati</taxon>
        <taxon>Deinococcota</taxon>
        <taxon>Deinococci</taxon>
        <taxon>Deinococcales</taxon>
        <taxon>Deinococcaceae</taxon>
        <taxon>Deinobacterium</taxon>
    </lineage>
</organism>
<sequence>MRRYRFLSVLFALTALSGAGAVNLSGTVSGDLPARSRISAWLVSASGAPVSEFASAPLEPGGRFSLQLPDSAPGGQGLRSFSPDTLTWPGVSGRISVIPSGLQTGELKLFAYADSNGDGRRDESEALLEIPATSGRSHLVLVYVSAPVQVQAGGGLNISLPAGWSAVSIEGGKSVKASRLTEVSGLKLNVLH</sequence>
<proteinExistence type="predicted"/>
<dbReference type="AlphaFoldDB" id="A0A841HWT0"/>
<evidence type="ECO:0000313" key="3">
    <source>
        <dbReference type="Proteomes" id="UP000569951"/>
    </source>
</evidence>
<keyword evidence="1" id="KW-0732">Signal</keyword>
<gene>
    <name evidence="2" type="ORF">HNR42_000072</name>
</gene>
<feature type="chain" id="PRO_5032620391" evidence="1">
    <location>
        <begin position="22"/>
        <end position="192"/>
    </location>
</feature>
<dbReference type="EMBL" id="JACHHG010000001">
    <property type="protein sequence ID" value="MBB6096660.1"/>
    <property type="molecule type" value="Genomic_DNA"/>
</dbReference>
<feature type="signal peptide" evidence="1">
    <location>
        <begin position="1"/>
        <end position="21"/>
    </location>
</feature>
<comment type="caution">
    <text evidence="2">The sequence shown here is derived from an EMBL/GenBank/DDBJ whole genome shotgun (WGS) entry which is preliminary data.</text>
</comment>
<dbReference type="RefSeq" id="WP_183983357.1">
    <property type="nucleotide sequence ID" value="NZ_JACHHG010000001.1"/>
</dbReference>
<evidence type="ECO:0000256" key="1">
    <source>
        <dbReference type="SAM" id="SignalP"/>
    </source>
</evidence>
<reference evidence="2 3" key="1">
    <citation type="submission" date="2020-08" db="EMBL/GenBank/DDBJ databases">
        <title>Genomic Encyclopedia of Type Strains, Phase IV (KMG-IV): sequencing the most valuable type-strain genomes for metagenomic binning, comparative biology and taxonomic classification.</title>
        <authorList>
            <person name="Goeker M."/>
        </authorList>
    </citation>
    <scope>NUCLEOTIDE SEQUENCE [LARGE SCALE GENOMIC DNA]</scope>
    <source>
        <strain evidence="2 3">DSM 21458</strain>
    </source>
</reference>
<name>A0A841HWT0_9DEIO</name>